<keyword evidence="2" id="KW-1185">Reference proteome</keyword>
<name>A0A3R8RWT3_9MICO</name>
<comment type="caution">
    <text evidence="1">The sequence shown here is derived from an EMBL/GenBank/DDBJ whole genome shotgun (WGS) entry which is preliminary data.</text>
</comment>
<proteinExistence type="predicted"/>
<dbReference type="RefSeq" id="WP_126988526.1">
    <property type="nucleotide sequence ID" value="NZ_ML133860.1"/>
</dbReference>
<gene>
    <name evidence="1" type="ORF">DS079_14400</name>
</gene>
<dbReference type="AlphaFoldDB" id="A0A3R8RWT3"/>
<evidence type="ECO:0000313" key="1">
    <source>
        <dbReference type="EMBL" id="RRR17537.1"/>
    </source>
</evidence>
<sequence>MPTEIVVLSDRPMDTEIANRALTELLPDAESFEFAESGLSLYVDLSQTTVISAFPSVEVTIGGAGTDLLVSRPRRHYQYWTDIVIPDHSLAETAREAVERMAQAFSGVVCDRK</sequence>
<organism evidence="1 2">
    <name type="scientific">Brachybacterium paraconglomeratum</name>
    <dbReference type="NCBI Taxonomy" id="173362"/>
    <lineage>
        <taxon>Bacteria</taxon>
        <taxon>Bacillati</taxon>
        <taxon>Actinomycetota</taxon>
        <taxon>Actinomycetes</taxon>
        <taxon>Micrococcales</taxon>
        <taxon>Dermabacteraceae</taxon>
        <taxon>Brachybacterium</taxon>
    </lineage>
</organism>
<dbReference type="EMBL" id="QOCI01000013">
    <property type="protein sequence ID" value="RRR17537.1"/>
    <property type="molecule type" value="Genomic_DNA"/>
</dbReference>
<dbReference type="Proteomes" id="UP000274327">
    <property type="component" value="Unassembled WGS sequence"/>
</dbReference>
<accession>A0A3R8RWT3</accession>
<reference evidence="1 2" key="1">
    <citation type="submission" date="2018-07" db="EMBL/GenBank/DDBJ databases">
        <title>Brachybacteriurn paraconglorneratum KCTC 9916.</title>
        <authorList>
            <person name="Li Y."/>
        </authorList>
    </citation>
    <scope>NUCLEOTIDE SEQUENCE [LARGE SCALE GENOMIC DNA]</scope>
    <source>
        <strain evidence="1 2">KCTC 9916</strain>
    </source>
</reference>
<evidence type="ECO:0000313" key="2">
    <source>
        <dbReference type="Proteomes" id="UP000274327"/>
    </source>
</evidence>
<dbReference type="GeneID" id="78122209"/>
<protein>
    <submittedName>
        <fullName evidence="1">Uncharacterized protein</fullName>
    </submittedName>
</protein>